<sequence>MPSKQERRSYHVEIYSLCLPLWETGEARLSVRQQRTFKIFARRDLRQVLICCLDKPLWQVFNSPIAEACAGTFSSSFSAMTLVPEFPAGNIGRNAGEEKEETGNIESAHFIIRRQFRALYYTPPESPAPAARHLSVRHRTLYILNLKKLSVRSAKYLRVSVQSVFRPTKELSLRVSSRSSSYSEFKPPTPARTFTEAMTTSSSACRFDSS</sequence>
<name>A0A4C1XLF9_EUMVA</name>
<organism evidence="1 2">
    <name type="scientific">Eumeta variegata</name>
    <name type="common">Bagworm moth</name>
    <name type="synonym">Eumeta japonica</name>
    <dbReference type="NCBI Taxonomy" id="151549"/>
    <lineage>
        <taxon>Eukaryota</taxon>
        <taxon>Metazoa</taxon>
        <taxon>Ecdysozoa</taxon>
        <taxon>Arthropoda</taxon>
        <taxon>Hexapoda</taxon>
        <taxon>Insecta</taxon>
        <taxon>Pterygota</taxon>
        <taxon>Neoptera</taxon>
        <taxon>Endopterygota</taxon>
        <taxon>Lepidoptera</taxon>
        <taxon>Glossata</taxon>
        <taxon>Ditrysia</taxon>
        <taxon>Tineoidea</taxon>
        <taxon>Psychidae</taxon>
        <taxon>Oiketicinae</taxon>
        <taxon>Eumeta</taxon>
    </lineage>
</organism>
<gene>
    <name evidence="1" type="ORF">EVAR_46539_1</name>
</gene>
<protein>
    <submittedName>
        <fullName evidence="1">Uncharacterized protein</fullName>
    </submittedName>
</protein>
<dbReference type="Proteomes" id="UP000299102">
    <property type="component" value="Unassembled WGS sequence"/>
</dbReference>
<comment type="caution">
    <text evidence="1">The sequence shown here is derived from an EMBL/GenBank/DDBJ whole genome shotgun (WGS) entry which is preliminary data.</text>
</comment>
<evidence type="ECO:0000313" key="1">
    <source>
        <dbReference type="EMBL" id="GBP64611.1"/>
    </source>
</evidence>
<accession>A0A4C1XLF9</accession>
<evidence type="ECO:0000313" key="2">
    <source>
        <dbReference type="Proteomes" id="UP000299102"/>
    </source>
</evidence>
<dbReference type="AlphaFoldDB" id="A0A4C1XLF9"/>
<proteinExistence type="predicted"/>
<reference evidence="1 2" key="1">
    <citation type="journal article" date="2019" name="Commun. Biol.">
        <title>The bagworm genome reveals a unique fibroin gene that provides high tensile strength.</title>
        <authorList>
            <person name="Kono N."/>
            <person name="Nakamura H."/>
            <person name="Ohtoshi R."/>
            <person name="Tomita M."/>
            <person name="Numata K."/>
            <person name="Arakawa K."/>
        </authorList>
    </citation>
    <scope>NUCLEOTIDE SEQUENCE [LARGE SCALE GENOMIC DNA]</scope>
</reference>
<keyword evidence="2" id="KW-1185">Reference proteome</keyword>
<dbReference type="EMBL" id="BGZK01000903">
    <property type="protein sequence ID" value="GBP64611.1"/>
    <property type="molecule type" value="Genomic_DNA"/>
</dbReference>